<dbReference type="EMBL" id="LXQA010447017">
    <property type="protein sequence ID" value="MCI52426.1"/>
    <property type="molecule type" value="Genomic_DNA"/>
</dbReference>
<evidence type="ECO:0000313" key="1">
    <source>
        <dbReference type="EMBL" id="MCI52426.1"/>
    </source>
</evidence>
<proteinExistence type="predicted"/>
<reference evidence="1 2" key="1">
    <citation type="journal article" date="2018" name="Front. Plant Sci.">
        <title>Red Clover (Trifolium pratense) and Zigzag Clover (T. medium) - A Picture of Genomic Similarities and Differences.</title>
        <authorList>
            <person name="Dluhosova J."/>
            <person name="Istvanek J."/>
            <person name="Nedelnik J."/>
            <person name="Repkova J."/>
        </authorList>
    </citation>
    <scope>NUCLEOTIDE SEQUENCE [LARGE SCALE GENOMIC DNA]</scope>
    <source>
        <strain evidence="2">cv. 10/8</strain>
        <tissue evidence="1">Leaf</tissue>
    </source>
</reference>
<feature type="non-terminal residue" evidence="1">
    <location>
        <position position="34"/>
    </location>
</feature>
<protein>
    <submittedName>
        <fullName evidence="1">Uncharacterized protein</fullName>
    </submittedName>
</protein>
<accession>A0A392SX18</accession>
<comment type="caution">
    <text evidence="1">The sequence shown here is derived from an EMBL/GenBank/DDBJ whole genome shotgun (WGS) entry which is preliminary data.</text>
</comment>
<name>A0A392SX18_9FABA</name>
<keyword evidence="2" id="KW-1185">Reference proteome</keyword>
<dbReference type="Proteomes" id="UP000265520">
    <property type="component" value="Unassembled WGS sequence"/>
</dbReference>
<dbReference type="AlphaFoldDB" id="A0A392SX18"/>
<organism evidence="1 2">
    <name type="scientific">Trifolium medium</name>
    <dbReference type="NCBI Taxonomy" id="97028"/>
    <lineage>
        <taxon>Eukaryota</taxon>
        <taxon>Viridiplantae</taxon>
        <taxon>Streptophyta</taxon>
        <taxon>Embryophyta</taxon>
        <taxon>Tracheophyta</taxon>
        <taxon>Spermatophyta</taxon>
        <taxon>Magnoliopsida</taxon>
        <taxon>eudicotyledons</taxon>
        <taxon>Gunneridae</taxon>
        <taxon>Pentapetalae</taxon>
        <taxon>rosids</taxon>
        <taxon>fabids</taxon>
        <taxon>Fabales</taxon>
        <taxon>Fabaceae</taxon>
        <taxon>Papilionoideae</taxon>
        <taxon>50 kb inversion clade</taxon>
        <taxon>NPAAA clade</taxon>
        <taxon>Hologalegina</taxon>
        <taxon>IRL clade</taxon>
        <taxon>Trifolieae</taxon>
        <taxon>Trifolium</taxon>
    </lineage>
</organism>
<sequence>MNGIAYLDALAHKRFGRRLRNGSTMRSIRLKSMD</sequence>
<evidence type="ECO:0000313" key="2">
    <source>
        <dbReference type="Proteomes" id="UP000265520"/>
    </source>
</evidence>